<evidence type="ECO:0000256" key="7">
    <source>
        <dbReference type="RuleBase" id="RU004254"/>
    </source>
</evidence>
<dbReference type="GO" id="GO:0004489">
    <property type="term" value="F:methylenetetrahydrofolate reductase [NAD(P)H] activity"/>
    <property type="evidence" value="ECO:0007669"/>
    <property type="project" value="InterPro"/>
</dbReference>
<dbReference type="SUPFAM" id="SSF51730">
    <property type="entry name" value="FAD-linked oxidoreductase"/>
    <property type="match status" value="1"/>
</dbReference>
<keyword evidence="5" id="KW-0274">FAD</keyword>
<comment type="pathway">
    <text evidence="2 7">One-carbon metabolism; tetrahydrofolate interconversion.</text>
</comment>
<proteinExistence type="inferred from homology"/>
<dbReference type="Proteomes" id="UP000580250">
    <property type="component" value="Unassembled WGS sequence"/>
</dbReference>
<reference evidence="8 9" key="1">
    <citation type="submission" date="2020-08" db="EMBL/GenBank/DDBJ databases">
        <authorList>
            <person name="Koutsovoulos G."/>
            <person name="Danchin GJ E."/>
        </authorList>
    </citation>
    <scope>NUCLEOTIDE SEQUENCE [LARGE SCALE GENOMIC DNA]</scope>
</reference>
<evidence type="ECO:0000256" key="5">
    <source>
        <dbReference type="ARBA" id="ARBA00022827"/>
    </source>
</evidence>
<dbReference type="EMBL" id="CAJEWN010000113">
    <property type="protein sequence ID" value="CAD2165853.1"/>
    <property type="molecule type" value="Genomic_DNA"/>
</dbReference>
<comment type="cofactor">
    <cofactor evidence="1">
        <name>FAD</name>
        <dbReference type="ChEBI" id="CHEBI:57692"/>
    </cofactor>
</comment>
<evidence type="ECO:0000256" key="6">
    <source>
        <dbReference type="ARBA" id="ARBA00023002"/>
    </source>
</evidence>
<dbReference type="OrthoDB" id="16284at2759"/>
<dbReference type="GO" id="GO:0009086">
    <property type="term" value="P:methionine biosynthetic process"/>
    <property type="evidence" value="ECO:0007669"/>
    <property type="project" value="TreeGrafter"/>
</dbReference>
<evidence type="ECO:0000256" key="4">
    <source>
        <dbReference type="ARBA" id="ARBA00022630"/>
    </source>
</evidence>
<dbReference type="PANTHER" id="PTHR45754">
    <property type="entry name" value="METHYLENETETRAHYDROFOLATE REDUCTASE"/>
    <property type="match status" value="1"/>
</dbReference>
<protein>
    <submittedName>
        <fullName evidence="8">Uncharacterized protein</fullName>
    </submittedName>
</protein>
<dbReference type="PANTHER" id="PTHR45754:SF3">
    <property type="entry name" value="METHYLENETETRAHYDROFOLATE REDUCTASE (NADPH)"/>
    <property type="match status" value="1"/>
</dbReference>
<dbReference type="Pfam" id="PF02219">
    <property type="entry name" value="MTHFR"/>
    <property type="match status" value="1"/>
</dbReference>
<keyword evidence="4" id="KW-0285">Flavoprotein</keyword>
<name>A0A6V7UUE0_MELEN</name>
<comment type="caution">
    <text evidence="8">The sequence shown here is derived from an EMBL/GenBank/DDBJ whole genome shotgun (WGS) entry which is preliminary data.</text>
</comment>
<sequence length="353" mass="40968">MNKIQYNNSLLNKLNLINSTDGPFFCIEVSPPKEINKINNFISSINKLINNTATNNSFLFLSIVAHAENNPTDLSLPNSSTSIASKILNEDILPKNSHLILHITGKSFINFPHSFVDIYFTKLKQLGINNYFVLSGDSPKRENYNYLNYNLEIFPKSPQLDSLHLIKRIKSNKLSTNNNNNLLTFAVAGYPECHPFAYNRNTDILFLKRKICEGNANFVICQFSFERGAEKFFQFVADCRQAGINVHFIPGILLFQSFSSLLRFSSLTKIKIPQEMFNLLSSHRYNDDLIKYYSLWLAYNICQKLLNKSVLNNIRAIHLFNSNQWEMTRYLLYLLIRRNIYFLVLYLSNLDFY</sequence>
<dbReference type="InterPro" id="IPR029041">
    <property type="entry name" value="FAD-linked_oxidoreductase-like"/>
</dbReference>
<organism evidence="8 9">
    <name type="scientific">Meloidogyne enterolobii</name>
    <name type="common">Root-knot nematode worm</name>
    <name type="synonym">Meloidogyne mayaguensis</name>
    <dbReference type="NCBI Taxonomy" id="390850"/>
    <lineage>
        <taxon>Eukaryota</taxon>
        <taxon>Metazoa</taxon>
        <taxon>Ecdysozoa</taxon>
        <taxon>Nematoda</taxon>
        <taxon>Chromadorea</taxon>
        <taxon>Rhabditida</taxon>
        <taxon>Tylenchina</taxon>
        <taxon>Tylenchomorpha</taxon>
        <taxon>Tylenchoidea</taxon>
        <taxon>Meloidogynidae</taxon>
        <taxon>Meloidogyninae</taxon>
        <taxon>Meloidogyne</taxon>
    </lineage>
</organism>
<comment type="similarity">
    <text evidence="3">Belongs to the methylenetetrahydrofolate reductase family.</text>
</comment>
<evidence type="ECO:0000256" key="1">
    <source>
        <dbReference type="ARBA" id="ARBA00001974"/>
    </source>
</evidence>
<gene>
    <name evidence="8" type="ORF">MENT_LOCUS17433</name>
</gene>
<evidence type="ECO:0000256" key="2">
    <source>
        <dbReference type="ARBA" id="ARBA00004777"/>
    </source>
</evidence>
<dbReference type="InterPro" id="IPR003171">
    <property type="entry name" value="Mehydrof_redctse-like"/>
</dbReference>
<evidence type="ECO:0000313" key="8">
    <source>
        <dbReference type="EMBL" id="CAD2165853.1"/>
    </source>
</evidence>
<accession>A0A6V7UUE0</accession>
<evidence type="ECO:0000313" key="9">
    <source>
        <dbReference type="Proteomes" id="UP000580250"/>
    </source>
</evidence>
<dbReference type="AlphaFoldDB" id="A0A6V7UUE0"/>
<dbReference type="GO" id="GO:0005829">
    <property type="term" value="C:cytosol"/>
    <property type="evidence" value="ECO:0007669"/>
    <property type="project" value="TreeGrafter"/>
</dbReference>
<dbReference type="Gene3D" id="3.20.20.220">
    <property type="match status" value="1"/>
</dbReference>
<evidence type="ECO:0000256" key="3">
    <source>
        <dbReference type="ARBA" id="ARBA00006743"/>
    </source>
</evidence>
<dbReference type="UniPathway" id="UPA00193"/>
<dbReference type="GO" id="GO:0035999">
    <property type="term" value="P:tetrahydrofolate interconversion"/>
    <property type="evidence" value="ECO:0007669"/>
    <property type="project" value="UniProtKB-UniPathway"/>
</dbReference>
<keyword evidence="6" id="KW-0560">Oxidoreductase</keyword>
<dbReference type="GO" id="GO:0071949">
    <property type="term" value="F:FAD binding"/>
    <property type="evidence" value="ECO:0007669"/>
    <property type="project" value="TreeGrafter"/>
</dbReference>